<dbReference type="Pfam" id="PF12273">
    <property type="entry name" value="RCR"/>
    <property type="match status" value="1"/>
</dbReference>
<name>A0ABR3VRA4_HUMIN</name>
<feature type="region of interest" description="Disordered" evidence="1">
    <location>
        <begin position="85"/>
        <end position="154"/>
    </location>
</feature>
<reference evidence="3 4" key="1">
    <citation type="journal article" date="2024" name="Commun. Biol.">
        <title>Comparative genomic analysis of thermophilic fungi reveals convergent evolutionary adaptations and gene losses.</title>
        <authorList>
            <person name="Steindorff A.S."/>
            <person name="Aguilar-Pontes M.V."/>
            <person name="Robinson A.J."/>
            <person name="Andreopoulos B."/>
            <person name="LaButti K."/>
            <person name="Kuo A."/>
            <person name="Mondo S."/>
            <person name="Riley R."/>
            <person name="Otillar R."/>
            <person name="Haridas S."/>
            <person name="Lipzen A."/>
            <person name="Grimwood J."/>
            <person name="Schmutz J."/>
            <person name="Clum A."/>
            <person name="Reid I.D."/>
            <person name="Moisan M.C."/>
            <person name="Butler G."/>
            <person name="Nguyen T.T.M."/>
            <person name="Dewar K."/>
            <person name="Conant G."/>
            <person name="Drula E."/>
            <person name="Henrissat B."/>
            <person name="Hansel C."/>
            <person name="Singer S."/>
            <person name="Hutchinson M.I."/>
            <person name="de Vries R.P."/>
            <person name="Natvig D.O."/>
            <person name="Powell A.J."/>
            <person name="Tsang A."/>
            <person name="Grigoriev I.V."/>
        </authorList>
    </citation>
    <scope>NUCLEOTIDE SEQUENCE [LARGE SCALE GENOMIC DNA]</scope>
    <source>
        <strain evidence="3 4">CBS 620.91</strain>
    </source>
</reference>
<dbReference type="InterPro" id="IPR020999">
    <property type="entry name" value="Chitin_synth_reg_RCR"/>
</dbReference>
<dbReference type="PANTHER" id="PTHR28187:SF1">
    <property type="entry name" value="PROTEIN RCR1-RELATED"/>
    <property type="match status" value="1"/>
</dbReference>
<feature type="compositionally biased region" description="Pro residues" evidence="1">
    <location>
        <begin position="85"/>
        <end position="95"/>
    </location>
</feature>
<protein>
    <submittedName>
        <fullName evidence="3">Uncharacterized protein</fullName>
    </submittedName>
</protein>
<feature type="compositionally biased region" description="Low complexity" evidence="1">
    <location>
        <begin position="96"/>
        <end position="119"/>
    </location>
</feature>
<feature type="compositionally biased region" description="Pro residues" evidence="1">
    <location>
        <begin position="142"/>
        <end position="154"/>
    </location>
</feature>
<dbReference type="PANTHER" id="PTHR28187">
    <property type="entry name" value="PROTEIN RCR1-RELATED"/>
    <property type="match status" value="1"/>
</dbReference>
<organism evidence="3 4">
    <name type="scientific">Humicola insolens</name>
    <name type="common">Soft-rot fungus</name>
    <dbReference type="NCBI Taxonomy" id="85995"/>
    <lineage>
        <taxon>Eukaryota</taxon>
        <taxon>Fungi</taxon>
        <taxon>Dikarya</taxon>
        <taxon>Ascomycota</taxon>
        <taxon>Pezizomycotina</taxon>
        <taxon>Sordariomycetes</taxon>
        <taxon>Sordariomycetidae</taxon>
        <taxon>Sordariales</taxon>
        <taxon>Chaetomiaceae</taxon>
        <taxon>Mycothermus</taxon>
    </lineage>
</organism>
<accession>A0ABR3VRA4</accession>
<evidence type="ECO:0000256" key="1">
    <source>
        <dbReference type="SAM" id="MobiDB-lite"/>
    </source>
</evidence>
<comment type="caution">
    <text evidence="3">The sequence shown here is derived from an EMBL/GenBank/DDBJ whole genome shotgun (WGS) entry which is preliminary data.</text>
</comment>
<keyword evidence="2" id="KW-0472">Membrane</keyword>
<proteinExistence type="predicted"/>
<feature type="transmembrane region" description="Helical" evidence="2">
    <location>
        <begin position="42"/>
        <end position="60"/>
    </location>
</feature>
<evidence type="ECO:0000313" key="3">
    <source>
        <dbReference type="EMBL" id="KAL1844247.1"/>
    </source>
</evidence>
<keyword evidence="4" id="KW-1185">Reference proteome</keyword>
<dbReference type="EMBL" id="JAZGSY010000002">
    <property type="protein sequence ID" value="KAL1844247.1"/>
    <property type="molecule type" value="Genomic_DNA"/>
</dbReference>
<evidence type="ECO:0000256" key="2">
    <source>
        <dbReference type="SAM" id="Phobius"/>
    </source>
</evidence>
<dbReference type="Proteomes" id="UP001583172">
    <property type="component" value="Unassembled WGS sequence"/>
</dbReference>
<keyword evidence="2" id="KW-1133">Transmembrane helix</keyword>
<evidence type="ECO:0000313" key="4">
    <source>
        <dbReference type="Proteomes" id="UP001583172"/>
    </source>
</evidence>
<sequence>MAPLVEQLTAMVKRADGCGSYAYRGSDGYCHYGSSWYWWGRWVFAGLAVLFVLLVFLALFRNSRRRRKMGQQPMYGTGWMAPGPPPPPYYPPPPQYDAQDPNAYKMGSYYSGQQQGVSQDVPLQTPPNTYQPAGPSHQTDYAPPPGPPPSHVGK</sequence>
<gene>
    <name evidence="3" type="ORF">VTJ49DRAFT_2304</name>
</gene>
<keyword evidence="2" id="KW-0812">Transmembrane</keyword>
<feature type="compositionally biased region" description="Polar residues" evidence="1">
    <location>
        <begin position="126"/>
        <end position="139"/>
    </location>
</feature>